<feature type="region of interest" description="Disordered" evidence="3">
    <location>
        <begin position="1331"/>
        <end position="1354"/>
    </location>
</feature>
<proteinExistence type="predicted"/>
<dbReference type="SUPFAM" id="SSF57756">
    <property type="entry name" value="Retrovirus zinc finger-like domains"/>
    <property type="match status" value="1"/>
</dbReference>
<gene>
    <name evidence="5" type="ORF">FSB_LOCUS51008</name>
</gene>
<dbReference type="SUPFAM" id="SSF53098">
    <property type="entry name" value="Ribonuclease H-like"/>
    <property type="match status" value="1"/>
</dbReference>
<dbReference type="Gene3D" id="3.30.420.10">
    <property type="entry name" value="Ribonuclease H-like superfamily/Ribonuclease H"/>
    <property type="match status" value="1"/>
</dbReference>
<accession>A0A2N9IB36</accession>
<dbReference type="InterPro" id="IPR043502">
    <property type="entry name" value="DNA/RNA_pol_sf"/>
</dbReference>
<keyword evidence="1" id="KW-0064">Aspartyl protease</keyword>
<evidence type="ECO:0000256" key="3">
    <source>
        <dbReference type="SAM" id="MobiDB-lite"/>
    </source>
</evidence>
<evidence type="ECO:0000313" key="5">
    <source>
        <dbReference type="EMBL" id="SPD23126.1"/>
    </source>
</evidence>
<feature type="compositionally biased region" description="Basic and acidic residues" evidence="3">
    <location>
        <begin position="282"/>
        <end position="300"/>
    </location>
</feature>
<dbReference type="SMART" id="SM00343">
    <property type="entry name" value="ZnF_C2HC"/>
    <property type="match status" value="2"/>
</dbReference>
<feature type="compositionally biased region" description="Pro residues" evidence="3">
    <location>
        <begin position="1335"/>
        <end position="1353"/>
    </location>
</feature>
<evidence type="ECO:0000256" key="2">
    <source>
        <dbReference type="PROSITE-ProRule" id="PRU00047"/>
    </source>
</evidence>
<keyword evidence="1" id="KW-0645">Protease</keyword>
<name>A0A2N9IB36_FAGSY</name>
<dbReference type="EMBL" id="OIVN01005569">
    <property type="protein sequence ID" value="SPD23126.1"/>
    <property type="molecule type" value="Genomic_DNA"/>
</dbReference>
<dbReference type="Pfam" id="PF25597">
    <property type="entry name" value="SH3_retrovirus"/>
    <property type="match status" value="1"/>
</dbReference>
<keyword evidence="2" id="KW-0863">Zinc-finger</keyword>
<dbReference type="InterPro" id="IPR036397">
    <property type="entry name" value="RNaseH_sf"/>
</dbReference>
<dbReference type="InterPro" id="IPR054722">
    <property type="entry name" value="PolX-like_BBD"/>
</dbReference>
<dbReference type="GO" id="GO:0008270">
    <property type="term" value="F:zinc ion binding"/>
    <property type="evidence" value="ECO:0007669"/>
    <property type="project" value="UniProtKB-KW"/>
</dbReference>
<dbReference type="Pfam" id="PF07727">
    <property type="entry name" value="RVT_2"/>
    <property type="match status" value="3"/>
</dbReference>
<dbReference type="InterPro" id="IPR029472">
    <property type="entry name" value="Copia-like_N"/>
</dbReference>
<dbReference type="InterPro" id="IPR013103">
    <property type="entry name" value="RVT_2"/>
</dbReference>
<organism evidence="5">
    <name type="scientific">Fagus sylvatica</name>
    <name type="common">Beechnut</name>
    <dbReference type="NCBI Taxonomy" id="28930"/>
    <lineage>
        <taxon>Eukaryota</taxon>
        <taxon>Viridiplantae</taxon>
        <taxon>Streptophyta</taxon>
        <taxon>Embryophyta</taxon>
        <taxon>Tracheophyta</taxon>
        <taxon>Spermatophyta</taxon>
        <taxon>Magnoliopsida</taxon>
        <taxon>eudicotyledons</taxon>
        <taxon>Gunneridae</taxon>
        <taxon>Pentapetalae</taxon>
        <taxon>rosids</taxon>
        <taxon>fabids</taxon>
        <taxon>Fagales</taxon>
        <taxon>Fagaceae</taxon>
        <taxon>Fagus</taxon>
    </lineage>
</organism>
<dbReference type="GO" id="GO:0004190">
    <property type="term" value="F:aspartic-type endopeptidase activity"/>
    <property type="evidence" value="ECO:0007669"/>
    <property type="project" value="UniProtKB-KW"/>
</dbReference>
<evidence type="ECO:0000256" key="1">
    <source>
        <dbReference type="ARBA" id="ARBA00022750"/>
    </source>
</evidence>
<dbReference type="InterPro" id="IPR001878">
    <property type="entry name" value="Znf_CCHC"/>
</dbReference>
<dbReference type="Pfam" id="PF14244">
    <property type="entry name" value="Retrotran_gag_3"/>
    <property type="match status" value="1"/>
</dbReference>
<dbReference type="Pfam" id="PF22936">
    <property type="entry name" value="Pol_BBD"/>
    <property type="match status" value="1"/>
</dbReference>
<dbReference type="Gene3D" id="4.10.60.10">
    <property type="entry name" value="Zinc finger, CCHC-type"/>
    <property type="match status" value="1"/>
</dbReference>
<dbReference type="InterPro" id="IPR012337">
    <property type="entry name" value="RNaseH-like_sf"/>
</dbReference>
<keyword evidence="1" id="KW-0378">Hydrolase</keyword>
<feature type="domain" description="CCHC-type" evidence="4">
    <location>
        <begin position="1040"/>
        <end position="1054"/>
    </location>
</feature>
<keyword evidence="2" id="KW-0862">Zinc</keyword>
<dbReference type="GO" id="GO:0003676">
    <property type="term" value="F:nucleic acid binding"/>
    <property type="evidence" value="ECO:0007669"/>
    <property type="project" value="InterPro"/>
</dbReference>
<dbReference type="InterPro" id="IPR057670">
    <property type="entry name" value="SH3_retrovirus"/>
</dbReference>
<feature type="region of interest" description="Disordered" evidence="3">
    <location>
        <begin position="274"/>
        <end position="317"/>
    </location>
</feature>
<dbReference type="PROSITE" id="PS50158">
    <property type="entry name" value="ZF_CCHC"/>
    <property type="match status" value="1"/>
</dbReference>
<reference evidence="5" key="1">
    <citation type="submission" date="2018-02" db="EMBL/GenBank/DDBJ databases">
        <authorList>
            <person name="Cohen D.B."/>
            <person name="Kent A.D."/>
        </authorList>
    </citation>
    <scope>NUCLEOTIDE SEQUENCE</scope>
</reference>
<sequence length="1741" mass="196128">MAINASIATVGLVKFDGTGNFGLWQRRVKDLLVQQGLVKALYGKTKKPEKMTDEEWEELDMKAVSTIRLLLADEVMYDVMEENSTAGIWNWFDTYRLINCDSVRMGNDATCTIIGMGTIKIKMSDGVVRTLEEVRHILDMRKNLISLGTLDSKGYSYKSENGIMKVSKGAMVVMTVVESEDDDTLLWHMRLGHMSGHGEDRSKLNPKSKKCIFLGFKKGVKGYKLWDPVVQKVVISRDVVFDEKSMTKAFKEEKSQAVKSSNNIGRSTVQVELDELESQSNEEPHSNDQEQDSTRSDRPKCNKRPSGQEAIESSEKDKWMEAMVEENESLSKNKTWELTELPKGKKPIVRHTSIRAVLALVADQDLELEQLDVKTAFLHGNLEEEIFMVQPEGFKQPGTENLVCRLKKSLYGLKQSPRQWYKRFDSYMIQIGYTRCEYDCCVYVRILEDGSYIFLLLYVDDMLIAAKSMCEVNRLKSLLHKEFEMKDLGSAKKILGMEIRRDREARKLWLSQKNYIRKVLEKFSMLDAKPVSTPLANHFRLSSSQCPKNEEEIENMSKVPYASVVGCLMYAMVCTRPDLAHAVSTVSRYMVNPGREHWNAVKWIFRYLKGTAEHEILFSRQLGTNSIVGYLDADYAGEVDDRRSTTSYVFTLLGGPICWKSILQSIVAMSTTEAEYMAVAEAAKEALWLKGLVKELGLNQGGVQMHCDSQSAIYLAKNQVYHARTKHIDVSRLPQPSSSIAWTWSMLAACDSLLGLWWRRWRSLFVRLDQFKSSRASPLLPLPPKTSVHPILPTALIVRTRYTKPENFIAGNFHTRHHAPHLSPANALVSLPAAAIRLLRLSRASHHFIRLFKTNLHPKSRCQIPPHAPVKFPTYFPMDKNELPKTFTTIINGQNYVLWSQDMHSFLKGHRLWSYITGEIQDPVHSKDEEHTKFADRLEDWDYLLSRHYTTAGLSHKYQLWGLLVNMKQTPRQPINEFLSSMQSIWDQMEQSTHIVKDPAHAAILATKRDQFHLIQFLMALTSEFEPIRAALLQNSLKYCKNCHKQGHLLSKCPTIQCRYCHKIGHIVYNCPTKPPKPGQSGILPRPVNYSIAAAAVEDSPSDPSLLSIPLFSSVIPTTHAPFIQTTNGSRIAASHTGSVSTPTLSLSNIYLIPNLTLNLISVGKLCELGFDLWFGSSSCRMQDPRMNQVLGTGRKVGQMFELTSLHLPSTSTPPPSHVAHTASVFPLSLWHLRLGTSQQNGRAERKHRHILDSIRAFLISALCPECFLGEAALTAVYTINRLPSSALQNVTPFKRLYDPSAILPISPADSPVSPIAPPLAVDPVLDQTPNLPLATPPADSPASPQEPAPPVDPIKTKFDGSIEWYKARLVAKGYAQEYGIDYEETFAPVARITSIRSLLAIAAIHQWPLFQMDVKNAFLNGDLTEEVYMQAPPGYSDYPDKVCLVRRALYSSHDTALFIHQSDKGMILLLLYVDDMIITGDDHSGISDFKLFLHQQFEMKDLGHLSYFLGLEVSSDSTGYYLSQAKYASDLLSRAGLTDTKVVSTPLEMNARLTPLDGTPLSDATLYRQLVGSLVYLTITCPDIAHAVHLPGILLTATLLLDFVSFWETLISWRSKKQHIVSRSSTEAEYRALADTTSELLALCWLLEDIGLTHSSPTVIHFDNCSAIQIAHNDVFHERTKHIEIDCHLVCHHLSTGILHLLPVSSSDQTADIFTKTFPLGHFRDLVSKLKMASVRPPRV</sequence>
<evidence type="ECO:0000259" key="4">
    <source>
        <dbReference type="PROSITE" id="PS50158"/>
    </source>
</evidence>
<keyword evidence="2" id="KW-0479">Metal-binding</keyword>
<dbReference type="PANTHER" id="PTHR11439">
    <property type="entry name" value="GAG-POL-RELATED RETROTRANSPOSON"/>
    <property type="match status" value="1"/>
</dbReference>
<dbReference type="SUPFAM" id="SSF56672">
    <property type="entry name" value="DNA/RNA polymerases"/>
    <property type="match status" value="2"/>
</dbReference>
<dbReference type="CDD" id="cd09272">
    <property type="entry name" value="RNase_HI_RT_Ty1"/>
    <property type="match status" value="2"/>
</dbReference>
<dbReference type="PANTHER" id="PTHR11439:SF491">
    <property type="entry name" value="INTEGRASE CATALYTIC DOMAIN-CONTAINING PROTEIN"/>
    <property type="match status" value="1"/>
</dbReference>
<dbReference type="InterPro" id="IPR036875">
    <property type="entry name" value="Znf_CCHC_sf"/>
</dbReference>
<protein>
    <recommendedName>
        <fullName evidence="4">CCHC-type domain-containing protein</fullName>
    </recommendedName>
</protein>